<dbReference type="AlphaFoldDB" id="A0A415N0P7"/>
<organism evidence="2 3">
    <name type="scientific">Bacteroides intestinalis</name>
    <dbReference type="NCBI Taxonomy" id="329854"/>
    <lineage>
        <taxon>Bacteria</taxon>
        <taxon>Pseudomonadati</taxon>
        <taxon>Bacteroidota</taxon>
        <taxon>Bacteroidia</taxon>
        <taxon>Bacteroidales</taxon>
        <taxon>Bacteroidaceae</taxon>
        <taxon>Bacteroides</taxon>
    </lineage>
</organism>
<feature type="transmembrane region" description="Helical" evidence="1">
    <location>
        <begin position="213"/>
        <end position="234"/>
    </location>
</feature>
<accession>A0A415N0P7</accession>
<dbReference type="Proteomes" id="UP000285013">
    <property type="component" value="Unassembled WGS sequence"/>
</dbReference>
<keyword evidence="1" id="KW-1133">Transmembrane helix</keyword>
<protein>
    <submittedName>
        <fullName evidence="2">Uncharacterized protein</fullName>
    </submittedName>
</protein>
<keyword evidence="1" id="KW-0812">Transmembrane</keyword>
<evidence type="ECO:0000256" key="1">
    <source>
        <dbReference type="SAM" id="Phobius"/>
    </source>
</evidence>
<dbReference type="EMBL" id="QRPE01000028">
    <property type="protein sequence ID" value="RHL88473.1"/>
    <property type="molecule type" value="Genomic_DNA"/>
</dbReference>
<name>A0A415N0P7_9BACE</name>
<evidence type="ECO:0000313" key="2">
    <source>
        <dbReference type="EMBL" id="RHL88473.1"/>
    </source>
</evidence>
<comment type="caution">
    <text evidence="2">The sequence shown here is derived from an EMBL/GenBank/DDBJ whole genome shotgun (WGS) entry which is preliminary data.</text>
</comment>
<feature type="transmembrane region" description="Helical" evidence="1">
    <location>
        <begin position="128"/>
        <end position="150"/>
    </location>
</feature>
<dbReference type="RefSeq" id="WP_118423474.1">
    <property type="nucleotide sequence ID" value="NZ_QRPE01000028.1"/>
</dbReference>
<feature type="transmembrane region" description="Helical" evidence="1">
    <location>
        <begin position="94"/>
        <end position="116"/>
    </location>
</feature>
<keyword evidence="1" id="KW-0472">Membrane</keyword>
<evidence type="ECO:0000313" key="3">
    <source>
        <dbReference type="Proteomes" id="UP000285013"/>
    </source>
</evidence>
<feature type="transmembrane region" description="Helical" evidence="1">
    <location>
        <begin position="26"/>
        <end position="48"/>
    </location>
</feature>
<proteinExistence type="predicted"/>
<feature type="transmembrane region" description="Helical" evidence="1">
    <location>
        <begin position="178"/>
        <end position="201"/>
    </location>
</feature>
<sequence>MVHSNFHIISNKKTATPEMKEGGNNFLYPARYIFGLILLSFTISSRAINMDSLSMKNYIPSSTTTATYVAKDKMDSQDKYKQTRYWKKHKRLKACGWTTLGIGVPTMVVGFVGAVASGYESGGDGEGFGIVICAGAGLTVSSIPLFVFAVKNRQKAIATALGTELDPQLWRKHRQFRIGACTALGIGLAGMATGLMGGAFDDSLYKNTQSWKAVFYTSVGVTAASIPLFVFANINKKQAKQAIEFSLSSSNIQMALPNGMLQTQPALGFCIHF</sequence>
<reference evidence="2 3" key="1">
    <citation type="submission" date="2018-08" db="EMBL/GenBank/DDBJ databases">
        <title>A genome reference for cultivated species of the human gut microbiota.</title>
        <authorList>
            <person name="Zou Y."/>
            <person name="Xue W."/>
            <person name="Luo G."/>
        </authorList>
    </citation>
    <scope>NUCLEOTIDE SEQUENCE [LARGE SCALE GENOMIC DNA]</scope>
    <source>
        <strain evidence="2 3">AF36-16BH</strain>
    </source>
</reference>
<gene>
    <name evidence="2" type="ORF">DWZ95_18695</name>
</gene>